<dbReference type="InterPro" id="IPR026956">
    <property type="entry name" value="D-ser_dehydrat-like_dom"/>
</dbReference>
<dbReference type="Pfam" id="PF14031">
    <property type="entry name" value="D-ser_dehydrat"/>
    <property type="match status" value="1"/>
</dbReference>
<evidence type="ECO:0000313" key="5">
    <source>
        <dbReference type="Proteomes" id="UP000441586"/>
    </source>
</evidence>
<dbReference type="PANTHER" id="PTHR28004">
    <property type="entry name" value="ZGC:162816-RELATED"/>
    <property type="match status" value="1"/>
</dbReference>
<feature type="domain" description="D-serine dehydratase-like" evidence="3">
    <location>
        <begin position="258"/>
        <end position="365"/>
    </location>
</feature>
<dbReference type="GO" id="GO:0008721">
    <property type="term" value="F:D-serine ammonia-lyase activity"/>
    <property type="evidence" value="ECO:0007669"/>
    <property type="project" value="TreeGrafter"/>
</dbReference>
<dbReference type="InterPro" id="IPR001608">
    <property type="entry name" value="Ala_racemase_N"/>
</dbReference>
<dbReference type="Gene3D" id="3.20.20.10">
    <property type="entry name" value="Alanine racemase"/>
    <property type="match status" value="1"/>
</dbReference>
<proteinExistence type="inferred from homology"/>
<dbReference type="InterPro" id="IPR042208">
    <property type="entry name" value="D-ser_dehydrat-like_sf"/>
</dbReference>
<evidence type="ECO:0000313" key="4">
    <source>
        <dbReference type="EMBL" id="KAE9631408.1"/>
    </source>
</evidence>
<evidence type="ECO:0000259" key="3">
    <source>
        <dbReference type="SMART" id="SM01119"/>
    </source>
</evidence>
<evidence type="ECO:0000256" key="2">
    <source>
        <dbReference type="ARBA" id="ARBA00023239"/>
    </source>
</evidence>
<evidence type="ECO:0000256" key="1">
    <source>
        <dbReference type="ARBA" id="ARBA00005323"/>
    </source>
</evidence>
<name>A0A6A4RKS6_9RHOB</name>
<dbReference type="InterPro" id="IPR051466">
    <property type="entry name" value="D-amino_acid_metab_enzyme"/>
</dbReference>
<dbReference type="RefSeq" id="WP_158977118.1">
    <property type="nucleotide sequence ID" value="NZ_WSFO01000002.1"/>
</dbReference>
<dbReference type="SUPFAM" id="SSF51419">
    <property type="entry name" value="PLP-binding barrel"/>
    <property type="match status" value="1"/>
</dbReference>
<dbReference type="Proteomes" id="UP000441586">
    <property type="component" value="Unassembled WGS sequence"/>
</dbReference>
<comment type="similarity">
    <text evidence="1">Belongs to the DSD1 family.</text>
</comment>
<protein>
    <submittedName>
        <fullName evidence="4">DSD1 family PLP-dependent enzyme</fullName>
    </submittedName>
</protein>
<dbReference type="GO" id="GO:0036088">
    <property type="term" value="P:D-serine catabolic process"/>
    <property type="evidence" value="ECO:0007669"/>
    <property type="project" value="TreeGrafter"/>
</dbReference>
<dbReference type="SMART" id="SM01119">
    <property type="entry name" value="D-ser_dehydrat"/>
    <property type="match status" value="1"/>
</dbReference>
<dbReference type="EMBL" id="WSFO01000002">
    <property type="protein sequence ID" value="KAE9631408.1"/>
    <property type="molecule type" value="Genomic_DNA"/>
</dbReference>
<sequence length="381" mass="40088">MTADPRLADLTTPSLILDEQKMMQNIARLADHAQALGVSLRPHLKTAKSVGVAHRLLSEGVGPATVSTLAEAEAFFAAGVCDILYAVGIAPQKLPQVLSLRSAGCDLSIILDNAAQAEAVVKASQKAGEPIPVLIEIDSDGHRGGLRPDDPLLINIGRILHEGGAALRGVMTHAGESYTVAGKEAHAKFAEIERAAAVDAASALRRANLPCPVVSVGSTPTAHAARDLSGVTELRAGVYVFFDLVMAGIGVCLQEDIALSVMTTVIGHQDKRGWVMVDAGWMAMSRDKGTADQAVDQGYGVVCDETGKIFPDLILSAANQEHGIITRRSGSMAPMPNLPVGTRLRILPNHACATAAQHSHFNVIPTDTASALMTWPRFGGW</sequence>
<dbReference type="Pfam" id="PF01168">
    <property type="entry name" value="Ala_racemase_N"/>
    <property type="match status" value="1"/>
</dbReference>
<dbReference type="AlphaFoldDB" id="A0A6A4RKS6"/>
<comment type="caution">
    <text evidence="4">The sequence shown here is derived from an EMBL/GenBank/DDBJ whole genome shotgun (WGS) entry which is preliminary data.</text>
</comment>
<organism evidence="4 5">
    <name type="scientific">Parasedimentitalea maritima</name>
    <dbReference type="NCBI Taxonomy" id="2578117"/>
    <lineage>
        <taxon>Bacteria</taxon>
        <taxon>Pseudomonadati</taxon>
        <taxon>Pseudomonadota</taxon>
        <taxon>Alphaproteobacteria</taxon>
        <taxon>Rhodobacterales</taxon>
        <taxon>Paracoccaceae</taxon>
        <taxon>Parasedimentitalea</taxon>
    </lineage>
</organism>
<gene>
    <name evidence="4" type="ORF">GP644_03550</name>
</gene>
<dbReference type="Gene3D" id="2.40.37.20">
    <property type="entry name" value="D-serine dehydratase-like domain"/>
    <property type="match status" value="1"/>
</dbReference>
<keyword evidence="2" id="KW-0456">Lyase</keyword>
<dbReference type="PANTHER" id="PTHR28004:SF2">
    <property type="entry name" value="D-SERINE DEHYDRATASE"/>
    <property type="match status" value="1"/>
</dbReference>
<reference evidence="4 5" key="1">
    <citation type="submission" date="2019-12" db="EMBL/GenBank/DDBJ databases">
        <authorList>
            <person name="Zhang Y.-J."/>
        </authorList>
    </citation>
    <scope>NUCLEOTIDE SEQUENCE [LARGE SCALE GENOMIC DNA]</scope>
    <source>
        <strain evidence="4 5">H18S-6</strain>
    </source>
</reference>
<accession>A0A6A4RKS6</accession>
<dbReference type="InterPro" id="IPR029066">
    <property type="entry name" value="PLP-binding_barrel"/>
</dbReference>